<dbReference type="Pfam" id="PF00380">
    <property type="entry name" value="Ribosomal_S9"/>
    <property type="match status" value="1"/>
</dbReference>
<dbReference type="EMBL" id="MGAC01000017">
    <property type="protein sequence ID" value="OGK38310.1"/>
    <property type="molecule type" value="Genomic_DNA"/>
</dbReference>
<evidence type="ECO:0000256" key="6">
    <source>
        <dbReference type="SAM" id="MobiDB-lite"/>
    </source>
</evidence>
<dbReference type="PROSITE" id="PS00360">
    <property type="entry name" value="RIBOSOMAL_S9"/>
    <property type="match status" value="1"/>
</dbReference>
<sequence length="151" mass="17112">MPKKTKDVQYYEGVGRRKTAVARVRLYITKRDKTATVGDKKINQGEFLVNDKPIDKIFSSKYEQKQYLRPLELTDNVGRFSISVKLMGGGKNSQLEAVVHGLSRALSLVDKDTYRPILKKEGSLTRDSRARERRSVGTGGKARRAKQSPKR</sequence>
<feature type="compositionally biased region" description="Basic and acidic residues" evidence="6">
    <location>
        <begin position="119"/>
        <end position="135"/>
    </location>
</feature>
<dbReference type="GO" id="GO:0003735">
    <property type="term" value="F:structural constituent of ribosome"/>
    <property type="evidence" value="ECO:0007669"/>
    <property type="project" value="InterPro"/>
</dbReference>
<comment type="caution">
    <text evidence="7">The sequence shown here is derived from an EMBL/GenBank/DDBJ whole genome shotgun (WGS) entry which is preliminary data.</text>
</comment>
<dbReference type="PANTHER" id="PTHR21569:SF1">
    <property type="entry name" value="SMALL RIBOSOMAL SUBUNIT PROTEIN US9M"/>
    <property type="match status" value="1"/>
</dbReference>
<protein>
    <recommendedName>
        <fullName evidence="5">30S ribosomal protein S9</fullName>
    </recommendedName>
</protein>
<dbReference type="Gene3D" id="3.30.230.10">
    <property type="match status" value="1"/>
</dbReference>
<dbReference type="SUPFAM" id="SSF54211">
    <property type="entry name" value="Ribosomal protein S5 domain 2-like"/>
    <property type="match status" value="1"/>
</dbReference>
<name>A0A1F7I4J2_9BACT</name>
<reference evidence="7 8" key="1">
    <citation type="journal article" date="2016" name="Nat. Commun.">
        <title>Thousands of microbial genomes shed light on interconnected biogeochemical processes in an aquifer system.</title>
        <authorList>
            <person name="Anantharaman K."/>
            <person name="Brown C.T."/>
            <person name="Hug L.A."/>
            <person name="Sharon I."/>
            <person name="Castelle C.J."/>
            <person name="Probst A.J."/>
            <person name="Thomas B.C."/>
            <person name="Singh A."/>
            <person name="Wilkins M.J."/>
            <person name="Karaoz U."/>
            <person name="Brodie E.L."/>
            <person name="Williams K.H."/>
            <person name="Hubbard S.S."/>
            <person name="Banfield J.F."/>
        </authorList>
    </citation>
    <scope>NUCLEOTIDE SEQUENCE [LARGE SCALE GENOMIC DNA]</scope>
</reference>
<evidence type="ECO:0000256" key="3">
    <source>
        <dbReference type="ARBA" id="ARBA00023274"/>
    </source>
</evidence>
<gene>
    <name evidence="7" type="ORF">A3F03_01940</name>
</gene>
<dbReference type="GO" id="GO:0022627">
    <property type="term" value="C:cytosolic small ribosomal subunit"/>
    <property type="evidence" value="ECO:0007669"/>
    <property type="project" value="TreeGrafter"/>
</dbReference>
<feature type="compositionally biased region" description="Basic residues" evidence="6">
    <location>
        <begin position="141"/>
        <end position="151"/>
    </location>
</feature>
<evidence type="ECO:0000313" key="7">
    <source>
        <dbReference type="EMBL" id="OGK38310.1"/>
    </source>
</evidence>
<dbReference type="Proteomes" id="UP000176803">
    <property type="component" value="Unassembled WGS sequence"/>
</dbReference>
<organism evidence="7 8">
    <name type="scientific">Candidatus Roizmanbacteria bacterium RIFCSPHIGHO2_12_FULL_41_11</name>
    <dbReference type="NCBI Taxonomy" id="1802052"/>
    <lineage>
        <taxon>Bacteria</taxon>
        <taxon>Candidatus Roizmaniibacteriota</taxon>
    </lineage>
</organism>
<keyword evidence="2 4" id="KW-0689">Ribosomal protein</keyword>
<dbReference type="InterPro" id="IPR014721">
    <property type="entry name" value="Ribsml_uS5_D2-typ_fold_subgr"/>
</dbReference>
<evidence type="ECO:0000256" key="2">
    <source>
        <dbReference type="ARBA" id="ARBA00022980"/>
    </source>
</evidence>
<evidence type="ECO:0000256" key="4">
    <source>
        <dbReference type="RuleBase" id="RU003815"/>
    </source>
</evidence>
<evidence type="ECO:0000256" key="5">
    <source>
        <dbReference type="RuleBase" id="RU003816"/>
    </source>
</evidence>
<comment type="similarity">
    <text evidence="1 4">Belongs to the universal ribosomal protein uS9 family.</text>
</comment>
<dbReference type="GO" id="GO:0006412">
    <property type="term" value="P:translation"/>
    <property type="evidence" value="ECO:0007669"/>
    <property type="project" value="InterPro"/>
</dbReference>
<keyword evidence="3 4" id="KW-0687">Ribonucleoprotein</keyword>
<dbReference type="PANTHER" id="PTHR21569">
    <property type="entry name" value="RIBOSOMAL PROTEIN S9"/>
    <property type="match status" value="1"/>
</dbReference>
<dbReference type="InterPro" id="IPR020574">
    <property type="entry name" value="Ribosomal_uS9_CS"/>
</dbReference>
<feature type="region of interest" description="Disordered" evidence="6">
    <location>
        <begin position="119"/>
        <end position="151"/>
    </location>
</feature>
<dbReference type="AlphaFoldDB" id="A0A1F7I4J2"/>
<evidence type="ECO:0000313" key="8">
    <source>
        <dbReference type="Proteomes" id="UP000176803"/>
    </source>
</evidence>
<dbReference type="GO" id="GO:0003723">
    <property type="term" value="F:RNA binding"/>
    <property type="evidence" value="ECO:0007669"/>
    <property type="project" value="TreeGrafter"/>
</dbReference>
<dbReference type="InterPro" id="IPR000754">
    <property type="entry name" value="Ribosomal_uS9"/>
</dbReference>
<evidence type="ECO:0000256" key="1">
    <source>
        <dbReference type="ARBA" id="ARBA00005251"/>
    </source>
</evidence>
<accession>A0A1F7I4J2</accession>
<dbReference type="InterPro" id="IPR020568">
    <property type="entry name" value="Ribosomal_Su5_D2-typ_SF"/>
</dbReference>
<proteinExistence type="inferred from homology"/>